<proteinExistence type="predicted"/>
<keyword evidence="3" id="KW-1185">Reference proteome</keyword>
<accession>A0A8H5B7N0</accession>
<dbReference type="EMBL" id="JAACJJ010000032">
    <property type="protein sequence ID" value="KAF5317746.1"/>
    <property type="molecule type" value="Genomic_DNA"/>
</dbReference>
<name>A0A8H5B7N0_9AGAR</name>
<feature type="compositionally biased region" description="Basic and acidic residues" evidence="1">
    <location>
        <begin position="174"/>
        <end position="189"/>
    </location>
</feature>
<comment type="caution">
    <text evidence="2">The sequence shown here is derived from an EMBL/GenBank/DDBJ whole genome shotgun (WGS) entry which is preliminary data.</text>
</comment>
<evidence type="ECO:0000256" key="1">
    <source>
        <dbReference type="SAM" id="MobiDB-lite"/>
    </source>
</evidence>
<evidence type="ECO:0000313" key="2">
    <source>
        <dbReference type="EMBL" id="KAF5317746.1"/>
    </source>
</evidence>
<protein>
    <submittedName>
        <fullName evidence="2">Uncharacterized protein</fullName>
    </submittedName>
</protein>
<feature type="region of interest" description="Disordered" evidence="1">
    <location>
        <begin position="170"/>
        <end position="198"/>
    </location>
</feature>
<dbReference type="Proteomes" id="UP000567179">
    <property type="component" value="Unassembled WGS sequence"/>
</dbReference>
<evidence type="ECO:0000313" key="3">
    <source>
        <dbReference type="Proteomes" id="UP000567179"/>
    </source>
</evidence>
<organism evidence="2 3">
    <name type="scientific">Psilocybe cf. subviscida</name>
    <dbReference type="NCBI Taxonomy" id="2480587"/>
    <lineage>
        <taxon>Eukaryota</taxon>
        <taxon>Fungi</taxon>
        <taxon>Dikarya</taxon>
        <taxon>Basidiomycota</taxon>
        <taxon>Agaricomycotina</taxon>
        <taxon>Agaricomycetes</taxon>
        <taxon>Agaricomycetidae</taxon>
        <taxon>Agaricales</taxon>
        <taxon>Agaricineae</taxon>
        <taxon>Strophariaceae</taxon>
        <taxon>Psilocybe</taxon>
    </lineage>
</organism>
<sequence length="198" mass="21122">MSANCQLMSSACALISTPIGTAYDTLGASGLTHSLNEPSCTNICTNPSLLSTVLKVPPDALSTGSCPKRWRKPLRRFIRIKIGASDEGKYGIKTMYITDLLSLGRLRPSVGVHTVFDPHLLAGARYIPYPPLAHALRYVVELCAVFCAVGTGYRKKCTLTGQAIWEGTSGEVGTSDRDGGGDGKHKHEQGAWARASAT</sequence>
<gene>
    <name evidence="2" type="ORF">D9619_012544</name>
</gene>
<dbReference type="AlphaFoldDB" id="A0A8H5B7N0"/>
<reference evidence="2 3" key="1">
    <citation type="journal article" date="2020" name="ISME J.">
        <title>Uncovering the hidden diversity of litter-decomposition mechanisms in mushroom-forming fungi.</title>
        <authorList>
            <person name="Floudas D."/>
            <person name="Bentzer J."/>
            <person name="Ahren D."/>
            <person name="Johansson T."/>
            <person name="Persson P."/>
            <person name="Tunlid A."/>
        </authorList>
    </citation>
    <scope>NUCLEOTIDE SEQUENCE [LARGE SCALE GENOMIC DNA]</scope>
    <source>
        <strain evidence="2 3">CBS 101986</strain>
    </source>
</reference>